<evidence type="ECO:0000313" key="10">
    <source>
        <dbReference type="Proteomes" id="UP000075604"/>
    </source>
</evidence>
<reference evidence="9 10" key="1">
    <citation type="submission" date="2014-02" db="EMBL/GenBank/DDBJ databases">
        <title>The small core and large imbalanced accessory genome model reveals a collaborative survival strategy of Sorangium cellulosum strains in nature.</title>
        <authorList>
            <person name="Han K."/>
            <person name="Peng R."/>
            <person name="Blom J."/>
            <person name="Li Y.-Z."/>
        </authorList>
    </citation>
    <scope>NUCLEOTIDE SEQUENCE [LARGE SCALE GENOMIC DNA]</scope>
    <source>
        <strain evidence="8 9">So0007-03</strain>
        <strain evidence="7 10">So0157-18</strain>
    </source>
</reference>
<dbReference type="PROSITE" id="PS00107">
    <property type="entry name" value="PROTEIN_KINASE_ATP"/>
    <property type="match status" value="1"/>
</dbReference>
<dbReference type="Gene3D" id="1.10.510.10">
    <property type="entry name" value="Transferase(Phosphotransferase) domain 1"/>
    <property type="match status" value="1"/>
</dbReference>
<dbReference type="GO" id="GO:0004674">
    <property type="term" value="F:protein serine/threonine kinase activity"/>
    <property type="evidence" value="ECO:0007669"/>
    <property type="project" value="TreeGrafter"/>
</dbReference>
<feature type="binding site" evidence="5">
    <location>
        <position position="78"/>
    </location>
    <ligand>
        <name>ATP</name>
        <dbReference type="ChEBI" id="CHEBI:30616"/>
    </ligand>
</feature>
<comment type="caution">
    <text evidence="7">The sequence shown here is derived from an EMBL/GenBank/DDBJ whole genome shotgun (WGS) entry which is preliminary data.</text>
</comment>
<dbReference type="Proteomes" id="UP000075502">
    <property type="component" value="Unassembled WGS sequence"/>
</dbReference>
<dbReference type="InterPro" id="IPR017441">
    <property type="entry name" value="Protein_kinase_ATP_BS"/>
</dbReference>
<dbReference type="InterPro" id="IPR011009">
    <property type="entry name" value="Kinase-like_dom_sf"/>
</dbReference>
<dbReference type="Proteomes" id="UP000075604">
    <property type="component" value="Unassembled WGS sequence"/>
</dbReference>
<dbReference type="CDD" id="cd14014">
    <property type="entry name" value="STKc_PknB_like"/>
    <property type="match status" value="1"/>
</dbReference>
<dbReference type="PANTHER" id="PTHR43289:SF6">
    <property type="entry name" value="SERINE_THREONINE-PROTEIN KINASE NEKL-3"/>
    <property type="match status" value="1"/>
</dbReference>
<name>A0A150PLN6_SORCE</name>
<gene>
    <name evidence="7" type="ORF">BE04_08770</name>
    <name evidence="8" type="ORF">BE21_24095</name>
</gene>
<dbReference type="EMBL" id="JELX01002086">
    <property type="protein sequence ID" value="KYF56592.1"/>
    <property type="molecule type" value="Genomic_DNA"/>
</dbReference>
<dbReference type="PANTHER" id="PTHR43289">
    <property type="entry name" value="MITOGEN-ACTIVATED PROTEIN KINASE KINASE KINASE 20-RELATED"/>
    <property type="match status" value="1"/>
</dbReference>
<dbReference type="Gene3D" id="3.30.200.20">
    <property type="entry name" value="Phosphorylase Kinase, domain 1"/>
    <property type="match status" value="1"/>
</dbReference>
<sequence>MFCARCHREYDAGHRFCPYDGGELAEARRVDLFRYKPTRLRGTILGERYEVRGYLGKGAMARVYLAIEIETGQPVAIKVLEAFAARAERTRERFVREAQSAAKIGHPNIVKVLDAGTRAADGAPYIVMEYLFGESLGDWLRRERRMDADLAIPVLSQAASGLAAAHRVGIIHRDVKPDNLYLVGAQGDPYAVKVLDFGLAKIQDADHITATGTAVGTLEYMAPEQVVSDRPDARTDVYGLGVVMFRTFTGELPFPRSEQSELLARQLVTPPPRPSEKRKGIDPQLEAVILKAIRKRPENRYPSMEAFLEDLERLAGERDGPLSADEPLPEPDDVYVPQGSFARNAAIYFYRRLGMEAPRFD</sequence>
<protein>
    <recommendedName>
        <fullName evidence="6">Protein kinase domain-containing protein</fullName>
    </recommendedName>
</protein>
<dbReference type="PROSITE" id="PS50011">
    <property type="entry name" value="PROTEIN_KINASE_DOM"/>
    <property type="match status" value="1"/>
</dbReference>
<dbReference type="PROSITE" id="PS00108">
    <property type="entry name" value="PROTEIN_KINASE_ST"/>
    <property type="match status" value="1"/>
</dbReference>
<organism evidence="7 10">
    <name type="scientific">Sorangium cellulosum</name>
    <name type="common">Polyangium cellulosum</name>
    <dbReference type="NCBI Taxonomy" id="56"/>
    <lineage>
        <taxon>Bacteria</taxon>
        <taxon>Pseudomonadati</taxon>
        <taxon>Myxococcota</taxon>
        <taxon>Polyangia</taxon>
        <taxon>Polyangiales</taxon>
        <taxon>Polyangiaceae</taxon>
        <taxon>Sorangium</taxon>
    </lineage>
</organism>
<evidence type="ECO:0000259" key="6">
    <source>
        <dbReference type="PROSITE" id="PS50011"/>
    </source>
</evidence>
<evidence type="ECO:0000256" key="5">
    <source>
        <dbReference type="PROSITE-ProRule" id="PRU10141"/>
    </source>
</evidence>
<dbReference type="AlphaFoldDB" id="A0A150PLN6"/>
<dbReference type="Pfam" id="PF00069">
    <property type="entry name" value="Pkinase"/>
    <property type="match status" value="1"/>
</dbReference>
<dbReference type="InterPro" id="IPR008271">
    <property type="entry name" value="Ser/Thr_kinase_AS"/>
</dbReference>
<keyword evidence="2 5" id="KW-0547">Nucleotide-binding</keyword>
<evidence type="ECO:0000256" key="4">
    <source>
        <dbReference type="ARBA" id="ARBA00022840"/>
    </source>
</evidence>
<dbReference type="SMART" id="SM00220">
    <property type="entry name" value="S_TKc"/>
    <property type="match status" value="1"/>
</dbReference>
<dbReference type="SUPFAM" id="SSF56112">
    <property type="entry name" value="Protein kinase-like (PK-like)"/>
    <property type="match status" value="1"/>
</dbReference>
<dbReference type="GO" id="GO:0005524">
    <property type="term" value="F:ATP binding"/>
    <property type="evidence" value="ECO:0007669"/>
    <property type="project" value="UniProtKB-UniRule"/>
</dbReference>
<evidence type="ECO:0000313" key="8">
    <source>
        <dbReference type="EMBL" id="KYG08370.1"/>
    </source>
</evidence>
<dbReference type="EMBL" id="JEME01001008">
    <property type="protein sequence ID" value="KYG08370.1"/>
    <property type="molecule type" value="Genomic_DNA"/>
</dbReference>
<keyword evidence="4 5" id="KW-0067">ATP-binding</keyword>
<accession>A0A150PLN6</accession>
<dbReference type="InterPro" id="IPR000719">
    <property type="entry name" value="Prot_kinase_dom"/>
</dbReference>
<evidence type="ECO:0000256" key="2">
    <source>
        <dbReference type="ARBA" id="ARBA00022741"/>
    </source>
</evidence>
<evidence type="ECO:0000313" key="7">
    <source>
        <dbReference type="EMBL" id="KYF56592.1"/>
    </source>
</evidence>
<keyword evidence="1" id="KW-0808">Transferase</keyword>
<evidence type="ECO:0000256" key="3">
    <source>
        <dbReference type="ARBA" id="ARBA00022777"/>
    </source>
</evidence>
<evidence type="ECO:0000256" key="1">
    <source>
        <dbReference type="ARBA" id="ARBA00022679"/>
    </source>
</evidence>
<proteinExistence type="predicted"/>
<feature type="domain" description="Protein kinase" evidence="6">
    <location>
        <begin position="49"/>
        <end position="314"/>
    </location>
</feature>
<evidence type="ECO:0000313" key="9">
    <source>
        <dbReference type="Proteomes" id="UP000075502"/>
    </source>
</evidence>
<keyword evidence="3" id="KW-0418">Kinase</keyword>